<dbReference type="Pfam" id="PF03725">
    <property type="entry name" value="RNase_PH_C"/>
    <property type="match status" value="1"/>
</dbReference>
<protein>
    <recommendedName>
        <fullName evidence="8">Ribonuclease PH</fullName>
        <shortName evidence="8">RNase PH</shortName>
        <ecNumber evidence="8">2.7.7.56</ecNumber>
    </recommendedName>
    <alternativeName>
        <fullName evidence="8">tRNA nucleotidyltransferase</fullName>
    </alternativeName>
</protein>
<feature type="domain" description="Exoribonuclease phosphorolytic" evidence="9">
    <location>
        <begin position="10"/>
        <end position="140"/>
    </location>
</feature>
<evidence type="ECO:0000256" key="1">
    <source>
        <dbReference type="ARBA" id="ARBA00006678"/>
    </source>
</evidence>
<keyword evidence="3 8" id="KW-0820">tRNA-binding</keyword>
<organism evidence="11 12">
    <name type="scientific">Salinibacillus aidingensis</name>
    <dbReference type="NCBI Taxonomy" id="237684"/>
    <lineage>
        <taxon>Bacteria</taxon>
        <taxon>Bacillati</taxon>
        <taxon>Bacillota</taxon>
        <taxon>Bacilli</taxon>
        <taxon>Bacillales</taxon>
        <taxon>Bacillaceae</taxon>
        <taxon>Salinibacillus</taxon>
    </lineage>
</organism>
<evidence type="ECO:0000259" key="10">
    <source>
        <dbReference type="Pfam" id="PF03725"/>
    </source>
</evidence>
<comment type="subunit">
    <text evidence="8">Homohexameric ring arranged as a trimer of dimers.</text>
</comment>
<keyword evidence="12" id="KW-1185">Reference proteome</keyword>
<dbReference type="Pfam" id="PF01138">
    <property type="entry name" value="RNase_PH"/>
    <property type="match status" value="1"/>
</dbReference>
<comment type="function">
    <text evidence="8">Phosphorolytic 3'-5' exoribonuclease that plays an important role in tRNA 3'-end maturation. Removes nucleotide residues following the 3'-CCA terminus of tRNAs; can also add nucleotides to the ends of RNA molecules by using nucleoside diphosphates as substrates, but this may not be physiologically important. Probably plays a role in initiation of 16S rRNA degradation (leading to ribosome degradation) during starvation.</text>
</comment>
<keyword evidence="6 8" id="KW-0548">Nucleotidyltransferase</keyword>
<feature type="binding site" evidence="8">
    <location>
        <position position="86"/>
    </location>
    <ligand>
        <name>phosphate</name>
        <dbReference type="ChEBI" id="CHEBI:43474"/>
        <note>substrate</note>
    </ligand>
</feature>
<evidence type="ECO:0000313" key="11">
    <source>
        <dbReference type="EMBL" id="GAA0483702.1"/>
    </source>
</evidence>
<dbReference type="PANTHER" id="PTHR11953:SF0">
    <property type="entry name" value="EXOSOME COMPLEX COMPONENT RRP41"/>
    <property type="match status" value="1"/>
</dbReference>
<evidence type="ECO:0000256" key="5">
    <source>
        <dbReference type="ARBA" id="ARBA00022694"/>
    </source>
</evidence>
<name>A0ABN1AU40_9BACI</name>
<dbReference type="HAMAP" id="MF_00564">
    <property type="entry name" value="RNase_PH"/>
    <property type="match status" value="1"/>
</dbReference>
<evidence type="ECO:0000256" key="8">
    <source>
        <dbReference type="HAMAP-Rule" id="MF_00564"/>
    </source>
</evidence>
<dbReference type="InterPro" id="IPR018336">
    <property type="entry name" value="RNase_PH_CS"/>
</dbReference>
<dbReference type="EMBL" id="BAAADO010000001">
    <property type="protein sequence ID" value="GAA0483702.1"/>
    <property type="molecule type" value="Genomic_DNA"/>
</dbReference>
<evidence type="ECO:0000256" key="6">
    <source>
        <dbReference type="ARBA" id="ARBA00022695"/>
    </source>
</evidence>
<evidence type="ECO:0000256" key="7">
    <source>
        <dbReference type="ARBA" id="ARBA00022884"/>
    </source>
</evidence>
<evidence type="ECO:0000256" key="2">
    <source>
        <dbReference type="ARBA" id="ARBA00022552"/>
    </source>
</evidence>
<dbReference type="RefSeq" id="WP_343837385.1">
    <property type="nucleotide sequence ID" value="NZ_BAAADO010000001.1"/>
</dbReference>
<dbReference type="Proteomes" id="UP001500880">
    <property type="component" value="Unassembled WGS sequence"/>
</dbReference>
<keyword evidence="2 8" id="KW-0698">rRNA processing</keyword>
<evidence type="ECO:0000256" key="3">
    <source>
        <dbReference type="ARBA" id="ARBA00022555"/>
    </source>
</evidence>
<keyword evidence="4 8" id="KW-0808">Transferase</keyword>
<keyword evidence="5 8" id="KW-0819">tRNA processing</keyword>
<dbReference type="SUPFAM" id="SSF55666">
    <property type="entry name" value="Ribonuclease PH domain 2-like"/>
    <property type="match status" value="1"/>
</dbReference>
<feature type="binding site" evidence="8">
    <location>
        <begin position="124"/>
        <end position="126"/>
    </location>
    <ligand>
        <name>phosphate</name>
        <dbReference type="ChEBI" id="CHEBI:43474"/>
        <note>substrate</note>
    </ligand>
</feature>
<comment type="similarity">
    <text evidence="1 8">Belongs to the RNase PH family.</text>
</comment>
<dbReference type="NCBIfam" id="TIGR01966">
    <property type="entry name" value="RNasePH"/>
    <property type="match status" value="1"/>
</dbReference>
<dbReference type="PROSITE" id="PS01277">
    <property type="entry name" value="RIBONUCLEASE_PH"/>
    <property type="match status" value="1"/>
</dbReference>
<dbReference type="PANTHER" id="PTHR11953">
    <property type="entry name" value="EXOSOME COMPLEX COMPONENT"/>
    <property type="match status" value="1"/>
</dbReference>
<reference evidence="11 12" key="1">
    <citation type="journal article" date="2019" name="Int. J. Syst. Evol. Microbiol.">
        <title>The Global Catalogue of Microorganisms (GCM) 10K type strain sequencing project: providing services to taxonomists for standard genome sequencing and annotation.</title>
        <authorList>
            <consortium name="The Broad Institute Genomics Platform"/>
            <consortium name="The Broad Institute Genome Sequencing Center for Infectious Disease"/>
            <person name="Wu L."/>
            <person name="Ma J."/>
        </authorList>
    </citation>
    <scope>NUCLEOTIDE SEQUENCE [LARGE SCALE GENOMIC DNA]</scope>
    <source>
        <strain evidence="11 12">JCM 12389</strain>
    </source>
</reference>
<dbReference type="InterPro" id="IPR027408">
    <property type="entry name" value="PNPase/RNase_PH_dom_sf"/>
</dbReference>
<accession>A0ABN1AU40</accession>
<dbReference type="CDD" id="cd11362">
    <property type="entry name" value="RNase_PH_bact"/>
    <property type="match status" value="1"/>
</dbReference>
<dbReference type="InterPro" id="IPR036345">
    <property type="entry name" value="ExoRNase_PH_dom2_sf"/>
</dbReference>
<dbReference type="EC" id="2.7.7.56" evidence="8"/>
<keyword evidence="7" id="KW-0694">RNA-binding</keyword>
<dbReference type="InterPro" id="IPR050080">
    <property type="entry name" value="RNase_PH"/>
</dbReference>
<dbReference type="InterPro" id="IPR015847">
    <property type="entry name" value="ExoRNase_PH_dom2"/>
</dbReference>
<dbReference type="InterPro" id="IPR001247">
    <property type="entry name" value="ExoRNase_PH_dom1"/>
</dbReference>
<gene>
    <name evidence="8" type="primary">rph</name>
    <name evidence="11" type="ORF">GCM10008986_06050</name>
</gene>
<evidence type="ECO:0000313" key="12">
    <source>
        <dbReference type="Proteomes" id="UP001500880"/>
    </source>
</evidence>
<proteinExistence type="inferred from homology"/>
<feature type="domain" description="Exoribonuclease phosphorolytic" evidence="10">
    <location>
        <begin position="158"/>
        <end position="222"/>
    </location>
</feature>
<evidence type="ECO:0000259" key="9">
    <source>
        <dbReference type="Pfam" id="PF01138"/>
    </source>
</evidence>
<dbReference type="SUPFAM" id="SSF54211">
    <property type="entry name" value="Ribosomal protein S5 domain 2-like"/>
    <property type="match status" value="1"/>
</dbReference>
<dbReference type="InterPro" id="IPR002381">
    <property type="entry name" value="RNase_PH_bac-type"/>
</dbReference>
<comment type="caution">
    <text evidence="11">The sequence shown here is derived from an EMBL/GenBank/DDBJ whole genome shotgun (WGS) entry which is preliminary data.</text>
</comment>
<dbReference type="InterPro" id="IPR020568">
    <property type="entry name" value="Ribosomal_Su5_D2-typ_SF"/>
</dbReference>
<evidence type="ECO:0000256" key="4">
    <source>
        <dbReference type="ARBA" id="ARBA00022679"/>
    </source>
</evidence>
<sequence length="257" mass="28786">MRTDGREANELRKIHIETNFTKHPEGSVLISVGDTKVICNASIEDRVPPFLRGQGKGWITAEYAMLPRATEQRNIRESSKGKVSGRTMEIQRLIGRSLRAVVDLDKIGERTVWIDCDVIQADGGTRTASITGAFVAMVQAFGKLIETKSIKEFPINNYLAAISVGILPGGSEILDLCYREDSEAKVDLNIVMNGSREFVEIQGTGEEDTFTYEELNKMLQLADDGLKEIFEIQRVAVGKWHEELLKKQKSPQEEKKE</sequence>
<comment type="catalytic activity">
    <reaction evidence="8">
        <text>tRNA(n+1) + phosphate = tRNA(n) + a ribonucleoside 5'-diphosphate</text>
        <dbReference type="Rhea" id="RHEA:10628"/>
        <dbReference type="Rhea" id="RHEA-COMP:17343"/>
        <dbReference type="Rhea" id="RHEA-COMP:17344"/>
        <dbReference type="ChEBI" id="CHEBI:43474"/>
        <dbReference type="ChEBI" id="CHEBI:57930"/>
        <dbReference type="ChEBI" id="CHEBI:173114"/>
        <dbReference type="EC" id="2.7.7.56"/>
    </reaction>
</comment>
<dbReference type="Gene3D" id="3.30.230.70">
    <property type="entry name" value="GHMP Kinase, N-terminal domain"/>
    <property type="match status" value="1"/>
</dbReference>